<dbReference type="GO" id="GO:0015031">
    <property type="term" value="P:protein transport"/>
    <property type="evidence" value="ECO:0007669"/>
    <property type="project" value="UniProtKB-KW"/>
</dbReference>
<dbReference type="CDD" id="cd15864">
    <property type="entry name" value="SNARE_GS28"/>
    <property type="match status" value="1"/>
</dbReference>
<keyword evidence="4 10" id="KW-0813">Transport</keyword>
<evidence type="ECO:0000256" key="2">
    <source>
        <dbReference type="ARBA" id="ARBA00008473"/>
    </source>
</evidence>
<evidence type="ECO:0000256" key="3">
    <source>
        <dbReference type="ARBA" id="ARBA00015612"/>
    </source>
</evidence>
<reference evidence="12" key="1">
    <citation type="submission" date="2015-11" db="EMBL/GenBank/DDBJ databases">
        <title>De novo transcriptome assembly of four potential Pierce s Disease insect vectors from Arizona vineyards.</title>
        <authorList>
            <person name="Tassone E.E."/>
        </authorList>
    </citation>
    <scope>NUCLEOTIDE SEQUENCE</scope>
</reference>
<evidence type="ECO:0000256" key="1">
    <source>
        <dbReference type="ARBA" id="ARBA00004409"/>
    </source>
</evidence>
<keyword evidence="8 10" id="KW-0333">Golgi apparatus</keyword>
<evidence type="ECO:0000256" key="7">
    <source>
        <dbReference type="ARBA" id="ARBA00022989"/>
    </source>
</evidence>
<dbReference type="EMBL" id="GECU01017223">
    <property type="protein sequence ID" value="JAS90483.1"/>
    <property type="molecule type" value="Transcribed_RNA"/>
</dbReference>
<comment type="subcellular location">
    <subcellularLocation>
        <location evidence="1">Golgi apparatus membrane</location>
        <topology evidence="1">Single-pass type IV membrane protein</topology>
    </subcellularLocation>
</comment>
<dbReference type="PANTHER" id="PTHR21094">
    <property type="entry name" value="GOS-28 SNARE- RELATED"/>
    <property type="match status" value="1"/>
</dbReference>
<keyword evidence="7 11" id="KW-1133">Transmembrane helix</keyword>
<evidence type="ECO:0000313" key="12">
    <source>
        <dbReference type="EMBL" id="JAS90483.1"/>
    </source>
</evidence>
<dbReference type="PANTHER" id="PTHR21094:SF2">
    <property type="entry name" value="GOLGI SNAP RECEPTOR COMPLEX MEMBER 1"/>
    <property type="match status" value="1"/>
</dbReference>
<dbReference type="GO" id="GO:0048219">
    <property type="term" value="P:inter-Golgi cisterna vesicle-mediated transport"/>
    <property type="evidence" value="ECO:0007669"/>
    <property type="project" value="TreeGrafter"/>
</dbReference>
<proteinExistence type="inferred from homology"/>
<dbReference type="GO" id="GO:0005484">
    <property type="term" value="F:SNAP receptor activity"/>
    <property type="evidence" value="ECO:0007669"/>
    <property type="project" value="TreeGrafter"/>
</dbReference>
<evidence type="ECO:0000256" key="8">
    <source>
        <dbReference type="ARBA" id="ARBA00023034"/>
    </source>
</evidence>
<comment type="function">
    <text evidence="10">Involved in transport from the ER to the Golgi apparatus as well as in intra-Golgi transport. It belongs to a super-family of proteins called t-SNAREs or soluble NSF (N-ethylmaleimide-sensitive factor) attachment protein receptor.</text>
</comment>
<evidence type="ECO:0000256" key="4">
    <source>
        <dbReference type="ARBA" id="ARBA00022448"/>
    </source>
</evidence>
<organism evidence="12">
    <name type="scientific">Homalodisca liturata</name>
    <dbReference type="NCBI Taxonomy" id="320908"/>
    <lineage>
        <taxon>Eukaryota</taxon>
        <taxon>Metazoa</taxon>
        <taxon>Ecdysozoa</taxon>
        <taxon>Arthropoda</taxon>
        <taxon>Hexapoda</taxon>
        <taxon>Insecta</taxon>
        <taxon>Pterygota</taxon>
        <taxon>Neoptera</taxon>
        <taxon>Paraneoptera</taxon>
        <taxon>Hemiptera</taxon>
        <taxon>Auchenorrhyncha</taxon>
        <taxon>Membracoidea</taxon>
        <taxon>Cicadellidae</taxon>
        <taxon>Cicadellinae</taxon>
        <taxon>Proconiini</taxon>
        <taxon>Homalodisca</taxon>
    </lineage>
</organism>
<comment type="subunit">
    <text evidence="10">Component of several multiprotein Golgi SNARE complexes.</text>
</comment>
<sequence length="233" mass="27284">MIEWEDLRKQARKLENEIDLKLVSFSKLGTGTVTTYKNNDSATEPLLSTEHVFDSVAMEIEQLLTKLTTVNEKLGEIASSEAGNGPAMLHTLQRHRDILQDYTQEFRKTQQNYRARRERENLLHSVKKDIDSYKNSNGLNRRMDLFMKENKHIRNSDRMIDEQITIAVETREHLVSQRLSMKRLQTRIHDLSSRFPLVNSLVQRINIRKRRDSLILGLVVGLCTFLLLLYTFR</sequence>
<keyword evidence="5 11" id="KW-0812">Transmembrane</keyword>
<evidence type="ECO:0000256" key="5">
    <source>
        <dbReference type="ARBA" id="ARBA00022692"/>
    </source>
</evidence>
<comment type="similarity">
    <text evidence="2 10">Belongs to the GOSR1 family.</text>
</comment>
<keyword evidence="6 10" id="KW-0653">Protein transport</keyword>
<dbReference type="InterPro" id="IPR023601">
    <property type="entry name" value="Golgi_SNAP_su1"/>
</dbReference>
<accession>A0A1B6IUB5</accession>
<dbReference type="AlphaFoldDB" id="A0A1B6IUB5"/>
<protein>
    <recommendedName>
        <fullName evidence="3 10">Golgi SNAP receptor complex member 1</fullName>
    </recommendedName>
</protein>
<evidence type="ECO:0000256" key="11">
    <source>
        <dbReference type="SAM" id="Phobius"/>
    </source>
</evidence>
<dbReference type="GO" id="GO:0006888">
    <property type="term" value="P:endoplasmic reticulum to Golgi vesicle-mediated transport"/>
    <property type="evidence" value="ECO:0007669"/>
    <property type="project" value="InterPro"/>
</dbReference>
<keyword evidence="9 10" id="KW-0472">Membrane</keyword>
<dbReference type="PIRSF" id="PIRSF027109">
    <property type="entry name" value="Golgi_SNARE"/>
    <property type="match status" value="1"/>
</dbReference>
<evidence type="ECO:0000256" key="9">
    <source>
        <dbReference type="ARBA" id="ARBA00023136"/>
    </source>
</evidence>
<gene>
    <name evidence="12" type="ORF">g.8872</name>
</gene>
<dbReference type="GO" id="GO:0005801">
    <property type="term" value="C:cis-Golgi network"/>
    <property type="evidence" value="ECO:0007669"/>
    <property type="project" value="InterPro"/>
</dbReference>
<dbReference type="Pfam" id="PF12352">
    <property type="entry name" value="V-SNARE_C"/>
    <property type="match status" value="1"/>
</dbReference>
<name>A0A1B6IUB5_9HEMI</name>
<keyword evidence="10" id="KW-0931">ER-Golgi transport</keyword>
<dbReference type="GO" id="GO:0005797">
    <property type="term" value="C:Golgi medial cisterna"/>
    <property type="evidence" value="ECO:0007669"/>
    <property type="project" value="TreeGrafter"/>
</dbReference>
<evidence type="ECO:0000256" key="6">
    <source>
        <dbReference type="ARBA" id="ARBA00022927"/>
    </source>
</evidence>
<dbReference type="GO" id="GO:0006906">
    <property type="term" value="P:vesicle fusion"/>
    <property type="evidence" value="ECO:0007669"/>
    <property type="project" value="TreeGrafter"/>
</dbReference>
<dbReference type="GO" id="GO:0031201">
    <property type="term" value="C:SNARE complex"/>
    <property type="evidence" value="ECO:0007669"/>
    <property type="project" value="TreeGrafter"/>
</dbReference>
<evidence type="ECO:0000256" key="10">
    <source>
        <dbReference type="PIRNR" id="PIRNR027109"/>
    </source>
</evidence>
<dbReference type="GO" id="GO:0000139">
    <property type="term" value="C:Golgi membrane"/>
    <property type="evidence" value="ECO:0007669"/>
    <property type="project" value="UniProtKB-SubCell"/>
</dbReference>
<feature type="transmembrane region" description="Helical" evidence="11">
    <location>
        <begin position="214"/>
        <end position="232"/>
    </location>
</feature>